<evidence type="ECO:0000256" key="1">
    <source>
        <dbReference type="SAM" id="SignalP"/>
    </source>
</evidence>
<keyword evidence="1" id="KW-0732">Signal</keyword>
<evidence type="ECO:0008006" key="4">
    <source>
        <dbReference type="Google" id="ProtNLM"/>
    </source>
</evidence>
<evidence type="ECO:0000313" key="3">
    <source>
        <dbReference type="Proteomes" id="UP000324222"/>
    </source>
</evidence>
<feature type="chain" id="PRO_5023037995" description="Secreted protein" evidence="1">
    <location>
        <begin position="25"/>
        <end position="77"/>
    </location>
</feature>
<reference evidence="2 3" key="1">
    <citation type="submission" date="2019-05" db="EMBL/GenBank/DDBJ databases">
        <title>Another draft genome of Portunus trituberculatus and its Hox gene families provides insights of decapod evolution.</title>
        <authorList>
            <person name="Jeong J.-H."/>
            <person name="Song I."/>
            <person name="Kim S."/>
            <person name="Choi T."/>
            <person name="Kim D."/>
            <person name="Ryu S."/>
            <person name="Kim W."/>
        </authorList>
    </citation>
    <scope>NUCLEOTIDE SEQUENCE [LARGE SCALE GENOMIC DNA]</scope>
    <source>
        <tissue evidence="2">Muscle</tissue>
    </source>
</reference>
<proteinExistence type="predicted"/>
<organism evidence="2 3">
    <name type="scientific">Portunus trituberculatus</name>
    <name type="common">Swimming crab</name>
    <name type="synonym">Neptunus trituberculatus</name>
    <dbReference type="NCBI Taxonomy" id="210409"/>
    <lineage>
        <taxon>Eukaryota</taxon>
        <taxon>Metazoa</taxon>
        <taxon>Ecdysozoa</taxon>
        <taxon>Arthropoda</taxon>
        <taxon>Crustacea</taxon>
        <taxon>Multicrustacea</taxon>
        <taxon>Malacostraca</taxon>
        <taxon>Eumalacostraca</taxon>
        <taxon>Eucarida</taxon>
        <taxon>Decapoda</taxon>
        <taxon>Pleocyemata</taxon>
        <taxon>Brachyura</taxon>
        <taxon>Eubrachyura</taxon>
        <taxon>Portunoidea</taxon>
        <taxon>Portunidae</taxon>
        <taxon>Portuninae</taxon>
        <taxon>Portunus</taxon>
    </lineage>
</organism>
<protein>
    <recommendedName>
        <fullName evidence="4">Secreted protein</fullName>
    </recommendedName>
</protein>
<dbReference type="AlphaFoldDB" id="A0A5B7EGJ3"/>
<comment type="caution">
    <text evidence="2">The sequence shown here is derived from an EMBL/GenBank/DDBJ whole genome shotgun (WGS) entry which is preliminary data.</text>
</comment>
<accession>A0A5B7EGJ3</accession>
<name>A0A5B7EGJ3_PORTR</name>
<feature type="signal peptide" evidence="1">
    <location>
        <begin position="1"/>
        <end position="24"/>
    </location>
</feature>
<gene>
    <name evidence="2" type="ORF">E2C01_025667</name>
</gene>
<dbReference type="Proteomes" id="UP000324222">
    <property type="component" value="Unassembled WGS sequence"/>
</dbReference>
<sequence length="77" mass="8171">MLGVGGVPAEWWVLLPLLVGEASSAGQMAMPVNLSVSRDFMNENGFISRLEFLFLLGTDDMGALVTVPPCRTGSEGD</sequence>
<dbReference type="EMBL" id="VSRR010002611">
    <property type="protein sequence ID" value="MPC32356.1"/>
    <property type="molecule type" value="Genomic_DNA"/>
</dbReference>
<evidence type="ECO:0000313" key="2">
    <source>
        <dbReference type="EMBL" id="MPC32356.1"/>
    </source>
</evidence>
<keyword evidence="3" id="KW-1185">Reference proteome</keyword>